<proteinExistence type="predicted"/>
<dbReference type="SUPFAM" id="SSF46689">
    <property type="entry name" value="Homeodomain-like"/>
    <property type="match status" value="1"/>
</dbReference>
<dbReference type="PANTHER" id="PTHR31499:SF80">
    <property type="entry name" value="HTH MYB-TYPE DOMAIN-CONTAINING PROTEIN"/>
    <property type="match status" value="1"/>
</dbReference>
<evidence type="ECO:0000313" key="2">
    <source>
        <dbReference type="EMBL" id="JAD79150.1"/>
    </source>
</evidence>
<dbReference type="PANTHER" id="PTHR31499">
    <property type="entry name" value="MYB FAMILY TRANSCRIPTION FACTOR PHL11"/>
    <property type="match status" value="1"/>
</dbReference>
<dbReference type="AlphaFoldDB" id="A0A0A9D0J6"/>
<dbReference type="EMBL" id="GBRH01218745">
    <property type="protein sequence ID" value="JAD79150.1"/>
    <property type="molecule type" value="Transcribed_RNA"/>
</dbReference>
<organism evidence="2">
    <name type="scientific">Arundo donax</name>
    <name type="common">Giant reed</name>
    <name type="synonym">Donax arundinaceus</name>
    <dbReference type="NCBI Taxonomy" id="35708"/>
    <lineage>
        <taxon>Eukaryota</taxon>
        <taxon>Viridiplantae</taxon>
        <taxon>Streptophyta</taxon>
        <taxon>Embryophyta</taxon>
        <taxon>Tracheophyta</taxon>
        <taxon>Spermatophyta</taxon>
        <taxon>Magnoliopsida</taxon>
        <taxon>Liliopsida</taxon>
        <taxon>Poales</taxon>
        <taxon>Poaceae</taxon>
        <taxon>PACMAD clade</taxon>
        <taxon>Arundinoideae</taxon>
        <taxon>Arundineae</taxon>
        <taxon>Arundo</taxon>
    </lineage>
</organism>
<reference evidence="2" key="2">
    <citation type="journal article" date="2015" name="Data Brief">
        <title>Shoot transcriptome of the giant reed, Arundo donax.</title>
        <authorList>
            <person name="Barrero R.A."/>
            <person name="Guerrero F.D."/>
            <person name="Moolhuijzen P."/>
            <person name="Goolsby J.A."/>
            <person name="Tidwell J."/>
            <person name="Bellgard S.E."/>
            <person name="Bellgard M.I."/>
        </authorList>
    </citation>
    <scope>NUCLEOTIDE SEQUENCE</scope>
    <source>
        <tissue evidence="2">Shoot tissue taken approximately 20 cm above the soil surface</tissue>
    </source>
</reference>
<sequence>MATAHSHTSTMNQLHNGRVPTCLSSAMTLVPALSGGTFPIFPEHRPSYAQREVPGNSVTSFRASLAANNACQSACTLPSNFTASDLHTYNELPNGKFSSGSYVTEQSDPDTRLPSTYSSFKGNSSSPRMAIPKVPEQIIWNQEPLQGVFDYPTSVYLSNQQNVTTVGQQIQDGITMNPNTHLAKPNEWFSSGSTVQFLGSTGSVLKAVDARSATPQSYSYCHTQSSVPLFNCDEVSTDNLPSSNTTPTKSRMRWTPELHERFVDAVNMLGGSESMEVKKQLQKLSRRL</sequence>
<name>A0A0A9D0J6_ARUDO</name>
<protein>
    <recommendedName>
        <fullName evidence="3">Myb-like domain-containing protein</fullName>
    </recommendedName>
</protein>
<dbReference type="GO" id="GO:0003700">
    <property type="term" value="F:DNA-binding transcription factor activity"/>
    <property type="evidence" value="ECO:0007669"/>
    <property type="project" value="InterPro"/>
</dbReference>
<feature type="region of interest" description="Disordered" evidence="1">
    <location>
        <begin position="101"/>
        <end position="126"/>
    </location>
</feature>
<evidence type="ECO:0000256" key="1">
    <source>
        <dbReference type="SAM" id="MobiDB-lite"/>
    </source>
</evidence>
<accession>A0A0A9D0J6</accession>
<dbReference type="Gene3D" id="1.10.10.60">
    <property type="entry name" value="Homeodomain-like"/>
    <property type="match status" value="1"/>
</dbReference>
<evidence type="ECO:0008006" key="3">
    <source>
        <dbReference type="Google" id="ProtNLM"/>
    </source>
</evidence>
<dbReference type="InterPro" id="IPR009057">
    <property type="entry name" value="Homeodomain-like_sf"/>
</dbReference>
<feature type="compositionally biased region" description="Polar residues" evidence="1">
    <location>
        <begin position="113"/>
        <end position="126"/>
    </location>
</feature>
<reference evidence="2" key="1">
    <citation type="submission" date="2014-09" db="EMBL/GenBank/DDBJ databases">
        <authorList>
            <person name="Magalhaes I.L.F."/>
            <person name="Oliveira U."/>
            <person name="Santos F.R."/>
            <person name="Vidigal T.H.D.A."/>
            <person name="Brescovit A.D."/>
            <person name="Santos A.J."/>
        </authorList>
    </citation>
    <scope>NUCLEOTIDE SEQUENCE</scope>
    <source>
        <tissue evidence="2">Shoot tissue taken approximately 20 cm above the soil surface</tissue>
    </source>
</reference>
<dbReference type="InterPro" id="IPR046955">
    <property type="entry name" value="PHR1-like"/>
</dbReference>